<feature type="domain" description="BppU N-terminal" evidence="1">
    <location>
        <begin position="38"/>
        <end position="115"/>
    </location>
</feature>
<protein>
    <submittedName>
        <fullName evidence="2">Upper tail fiber</fullName>
    </submittedName>
</protein>
<dbReference type="Gene3D" id="2.60.40.3350">
    <property type="match status" value="1"/>
</dbReference>
<dbReference type="Pfam" id="PF10651">
    <property type="entry name" value="BppU_N"/>
    <property type="match status" value="1"/>
</dbReference>
<evidence type="ECO:0000259" key="1">
    <source>
        <dbReference type="Pfam" id="PF10651"/>
    </source>
</evidence>
<keyword evidence="3" id="KW-1185">Reference proteome</keyword>
<proteinExistence type="predicted"/>
<evidence type="ECO:0000313" key="3">
    <source>
        <dbReference type="Proteomes" id="UP001156919"/>
    </source>
</evidence>
<name>A0A976YF23_9CAUD</name>
<dbReference type="Proteomes" id="UP001156919">
    <property type="component" value="Segment"/>
</dbReference>
<reference evidence="2 3" key="1">
    <citation type="submission" date="2022-05" db="EMBL/GenBank/DDBJ databases">
        <title>Diverse viruses of marine archaea discovered using metagenomics.</title>
        <authorList>
            <person name="Zhou Y."/>
        </authorList>
    </citation>
    <scope>NUCLEOTIDE SEQUENCE [LARGE SCALE GENOMIC DNA]</scope>
    <source>
        <strain evidence="2">YSH_462411</strain>
    </source>
</reference>
<accession>A0A976YF23</accession>
<dbReference type="InterPro" id="IPR018913">
    <property type="entry name" value="BppU_N"/>
</dbReference>
<dbReference type="EMBL" id="ON649699">
    <property type="protein sequence ID" value="UVF62289.1"/>
    <property type="molecule type" value="Genomic_DNA"/>
</dbReference>
<organism evidence="2 3">
    <name type="scientific">Nitrososphaeria virus YSH_462411</name>
    <dbReference type="NCBI Taxonomy" id="3071321"/>
    <lineage>
        <taxon>Viruses</taxon>
        <taxon>Duplodnaviria</taxon>
        <taxon>Heunggongvirae</taxon>
        <taxon>Uroviricota</taxon>
        <taxon>Caudoviricetes</taxon>
        <taxon>Juravirales</taxon>
        <taxon>Yangangviridae</taxon>
        <taxon>Nohelivirus</taxon>
        <taxon>Nohelivirus yangshanense</taxon>
    </lineage>
</organism>
<evidence type="ECO:0000313" key="2">
    <source>
        <dbReference type="EMBL" id="UVF62289.1"/>
    </source>
</evidence>
<sequence>MAAEDLYLKLDSDTWVEGDYDDTNGITGTIYTDRALSSAKNLTGFTLKFKLFKRWHRVSRIDQDATIVTAGSGTWKWLPVEGDIPISGVYNAEIEITDGSGIKKSTKNDVEFFIKGYT</sequence>